<feature type="domain" description="Glycosyltransferase subfamily 4-like N-terminal" evidence="1">
    <location>
        <begin position="35"/>
        <end position="144"/>
    </location>
</feature>
<name>A0A1I0LZY7_9BACT</name>
<accession>A0A1I0LZY7</accession>
<proteinExistence type="predicted"/>
<evidence type="ECO:0000313" key="2">
    <source>
        <dbReference type="EMBL" id="SEV81619.1"/>
    </source>
</evidence>
<dbReference type="SUPFAM" id="SSF53756">
    <property type="entry name" value="UDP-Glycosyltransferase/glycogen phosphorylase"/>
    <property type="match status" value="1"/>
</dbReference>
<organism evidence="2 3">
    <name type="scientific">Prevotella aff. ruminicola Tc2-24</name>
    <dbReference type="NCBI Taxonomy" id="81582"/>
    <lineage>
        <taxon>Bacteria</taxon>
        <taxon>Pseudomonadati</taxon>
        <taxon>Bacteroidota</taxon>
        <taxon>Bacteroidia</taxon>
        <taxon>Bacteroidales</taxon>
        <taxon>Prevotellaceae</taxon>
        <taxon>Prevotella</taxon>
    </lineage>
</organism>
<dbReference type="Proteomes" id="UP000199373">
    <property type="component" value="Unassembled WGS sequence"/>
</dbReference>
<dbReference type="AlphaFoldDB" id="A0A1I0LZY7"/>
<evidence type="ECO:0000313" key="3">
    <source>
        <dbReference type="Proteomes" id="UP000199373"/>
    </source>
</evidence>
<dbReference type="GO" id="GO:0016757">
    <property type="term" value="F:glycosyltransferase activity"/>
    <property type="evidence" value="ECO:0007669"/>
    <property type="project" value="UniProtKB-ARBA"/>
</dbReference>
<keyword evidence="3" id="KW-1185">Reference proteome</keyword>
<reference evidence="2 3" key="1">
    <citation type="submission" date="2016-10" db="EMBL/GenBank/DDBJ databases">
        <authorList>
            <person name="de Groot N.N."/>
        </authorList>
    </citation>
    <scope>NUCLEOTIDE SEQUENCE [LARGE SCALE GENOMIC DNA]</scope>
    <source>
        <strain evidence="2 3">TC2-24</strain>
    </source>
</reference>
<gene>
    <name evidence="2" type="ORF">SAMN04487850_0158</name>
</gene>
<dbReference type="Gene3D" id="3.40.50.2000">
    <property type="entry name" value="Glycogen Phosphorylase B"/>
    <property type="match status" value="1"/>
</dbReference>
<protein>
    <submittedName>
        <fullName evidence="2">Glycosyl transferase 4-like domain-containing protein</fullName>
    </submittedName>
</protein>
<dbReference type="Pfam" id="PF13439">
    <property type="entry name" value="Glyco_transf_4"/>
    <property type="match status" value="1"/>
</dbReference>
<dbReference type="EMBL" id="FOIQ01000001">
    <property type="protein sequence ID" value="SEV81619.1"/>
    <property type="molecule type" value="Genomic_DNA"/>
</dbReference>
<keyword evidence="2" id="KW-0808">Transferase</keyword>
<dbReference type="RefSeq" id="WP_091914099.1">
    <property type="nucleotide sequence ID" value="NZ_FOIQ01000001.1"/>
</dbReference>
<sequence>MKILHVYQKNEELIQRHVTMLTDGMQQNVDVRVADNFPTFRQMLHEIHPDIVHVHGCWQGFLLRAANRAYRSGARIVITLHGQLESWNVSQQKLQDKMGRALFEQRKTIERAYAVICLGKLEHSYFEKLEWNHRIEDIRNAVITNSITPAEMCAKTYAVYQKVIDSNTLEQMDDMSIKALHTIIKTGIMGDRRWYSKNDTIIHPESIDWRRLLIYAEHENIRNYVDYGISILGLSIPIIDTTNICAYFPEGYTRPQSIKQIIGDYQGDENDYLIRMIRQIERKPQLLHLIEITRELYRDTINDDRLVQALEEKDLKEATGSLMQILSEQTGLDEGYMPLPPVNNRKTRQIRQLIAYHLKI</sequence>
<dbReference type="InterPro" id="IPR028098">
    <property type="entry name" value="Glyco_trans_4-like_N"/>
</dbReference>
<evidence type="ECO:0000259" key="1">
    <source>
        <dbReference type="Pfam" id="PF13439"/>
    </source>
</evidence>